<dbReference type="Gene3D" id="3.80.10.10">
    <property type="entry name" value="Ribonuclease Inhibitor"/>
    <property type="match status" value="2"/>
</dbReference>
<dbReference type="GO" id="GO:0005829">
    <property type="term" value="C:cytosol"/>
    <property type="evidence" value="ECO:0007669"/>
    <property type="project" value="TreeGrafter"/>
</dbReference>
<dbReference type="GO" id="GO:0031267">
    <property type="term" value="F:small GTPase binding"/>
    <property type="evidence" value="ECO:0007669"/>
    <property type="project" value="TreeGrafter"/>
</dbReference>
<feature type="signal peptide" evidence="6">
    <location>
        <begin position="1"/>
        <end position="28"/>
    </location>
</feature>
<feature type="chain" id="PRO_5040447339" evidence="6">
    <location>
        <begin position="29"/>
        <end position="684"/>
    </location>
</feature>
<dbReference type="AlphaFoldDB" id="A0A9N8DWI9"/>
<keyword evidence="8" id="KW-1185">Reference proteome</keyword>
<evidence type="ECO:0000256" key="4">
    <source>
        <dbReference type="SAM" id="Coils"/>
    </source>
</evidence>
<dbReference type="GO" id="GO:0005096">
    <property type="term" value="F:GTPase activator activity"/>
    <property type="evidence" value="ECO:0007669"/>
    <property type="project" value="UniProtKB-KW"/>
</dbReference>
<evidence type="ECO:0000256" key="6">
    <source>
        <dbReference type="SAM" id="SignalP"/>
    </source>
</evidence>
<keyword evidence="1" id="KW-0343">GTPase activation</keyword>
<feature type="region of interest" description="Disordered" evidence="5">
    <location>
        <begin position="476"/>
        <end position="509"/>
    </location>
</feature>
<name>A0A9N8DWI9_9STRA</name>
<keyword evidence="6" id="KW-0732">Signal</keyword>
<dbReference type="SUPFAM" id="SSF52047">
    <property type="entry name" value="RNI-like"/>
    <property type="match status" value="1"/>
</dbReference>
<evidence type="ECO:0000313" key="8">
    <source>
        <dbReference type="Proteomes" id="UP001153069"/>
    </source>
</evidence>
<feature type="compositionally biased region" description="Polar residues" evidence="5">
    <location>
        <begin position="137"/>
        <end position="156"/>
    </location>
</feature>
<evidence type="ECO:0000256" key="1">
    <source>
        <dbReference type="ARBA" id="ARBA00022468"/>
    </source>
</evidence>
<protein>
    <submittedName>
        <fullName evidence="7">NACHT domain</fullName>
    </submittedName>
</protein>
<evidence type="ECO:0000256" key="3">
    <source>
        <dbReference type="ARBA" id="ARBA00022737"/>
    </source>
</evidence>
<evidence type="ECO:0000256" key="2">
    <source>
        <dbReference type="ARBA" id="ARBA00022614"/>
    </source>
</evidence>
<dbReference type="Proteomes" id="UP001153069">
    <property type="component" value="Unassembled WGS sequence"/>
</dbReference>
<proteinExistence type="predicted"/>
<dbReference type="InterPro" id="IPR027038">
    <property type="entry name" value="RanGap"/>
</dbReference>
<dbReference type="OrthoDB" id="120976at2759"/>
<evidence type="ECO:0000256" key="5">
    <source>
        <dbReference type="SAM" id="MobiDB-lite"/>
    </source>
</evidence>
<dbReference type="PANTHER" id="PTHR24113:SF12">
    <property type="entry name" value="RAN GTPASE-ACTIVATING PROTEIN 1"/>
    <property type="match status" value="1"/>
</dbReference>
<keyword evidence="3" id="KW-0677">Repeat</keyword>
<comment type="caution">
    <text evidence="7">The sequence shown here is derived from an EMBL/GenBank/DDBJ whole genome shotgun (WGS) entry which is preliminary data.</text>
</comment>
<gene>
    <name evidence="7" type="ORF">SEMRO_429_G141140.1</name>
</gene>
<keyword evidence="4" id="KW-0175">Coiled coil</keyword>
<keyword evidence="2" id="KW-0433">Leucine-rich repeat</keyword>
<feature type="coiled-coil region" evidence="4">
    <location>
        <begin position="600"/>
        <end position="635"/>
    </location>
</feature>
<feature type="region of interest" description="Disordered" evidence="5">
    <location>
        <begin position="137"/>
        <end position="178"/>
    </location>
</feature>
<dbReference type="InterPro" id="IPR001611">
    <property type="entry name" value="Leu-rich_rpt"/>
</dbReference>
<dbReference type="Pfam" id="PF13516">
    <property type="entry name" value="LRR_6"/>
    <property type="match status" value="3"/>
</dbReference>
<dbReference type="SMART" id="SM00368">
    <property type="entry name" value="LRR_RI"/>
    <property type="match status" value="4"/>
</dbReference>
<organism evidence="7 8">
    <name type="scientific">Seminavis robusta</name>
    <dbReference type="NCBI Taxonomy" id="568900"/>
    <lineage>
        <taxon>Eukaryota</taxon>
        <taxon>Sar</taxon>
        <taxon>Stramenopiles</taxon>
        <taxon>Ochrophyta</taxon>
        <taxon>Bacillariophyta</taxon>
        <taxon>Bacillariophyceae</taxon>
        <taxon>Bacillariophycidae</taxon>
        <taxon>Naviculales</taxon>
        <taxon>Naviculaceae</taxon>
        <taxon>Seminavis</taxon>
    </lineage>
</organism>
<feature type="compositionally biased region" description="Acidic residues" evidence="5">
    <location>
        <begin position="648"/>
        <end position="684"/>
    </location>
</feature>
<evidence type="ECO:0000313" key="7">
    <source>
        <dbReference type="EMBL" id="CAB9510287.1"/>
    </source>
</evidence>
<dbReference type="EMBL" id="CAICTM010000428">
    <property type="protein sequence ID" value="CAB9510287.1"/>
    <property type="molecule type" value="Genomic_DNA"/>
</dbReference>
<dbReference type="GO" id="GO:0006913">
    <property type="term" value="P:nucleocytoplasmic transport"/>
    <property type="evidence" value="ECO:0007669"/>
    <property type="project" value="TreeGrafter"/>
</dbReference>
<dbReference type="PANTHER" id="PTHR24113">
    <property type="entry name" value="RAN GTPASE-ACTIVATING PROTEIN 1"/>
    <property type="match status" value="1"/>
</dbReference>
<dbReference type="GO" id="GO:0048471">
    <property type="term" value="C:perinuclear region of cytoplasm"/>
    <property type="evidence" value="ECO:0007669"/>
    <property type="project" value="TreeGrafter"/>
</dbReference>
<dbReference type="GO" id="GO:0005634">
    <property type="term" value="C:nucleus"/>
    <property type="evidence" value="ECO:0007669"/>
    <property type="project" value="TreeGrafter"/>
</dbReference>
<accession>A0A9N8DWI9</accession>
<sequence>MRSPFLFSTISQLSWFLVLAAFPPLAQGSSKASSRTLDLSYKHYLEASQLEEAIRVCERQDTFDVDVSCSLLGDEKDFQAIVKALLPKETTASRKEPVGIKFVSRGNRLTPRAVEGIFQMLLASATNNNQTLLESNETDANTNSTDDSISQSNNTTVEDDGQKNSTTTPTNYAESIPSRPWNVHTLDVGWNRLQLDAPGWKTFLKSLQKLLQTPEVCPQNLCFERCGLSPGACRAIGKGIINRFTTENGQQSTTVAAKPLSLHLCGNPDLGDSGAAAIAAAIRTVVTSSKEERLLLDTLDLSACEIGDAGAEAIALALESCHGMCIRQLDLSHNKLTDVGAAAIAHALLGGSAMVETLDLSGNAGIKDKSAIVLAEAVEKGVITKSIRLRSCQILADGAAAFGKAMLKRSQRAMPASSTHVEIDLSGNPLGVLRGKMKKGKKYSASAIKSKATATTAAYVSMFKRGLKTGLQEFGVELGGGGNSGESDDEEEERSGMSDDSTGGDIDPEKARCGIKALANAILDDDDNIQGDQKSTGLKYSLGLRRCFLDHGAADALAAVLVHAKEEIGIDLSIDVGMNPVLEEEMTEAIEGDETQEDTLREMSDRYLDALEALREARERAIEAAKAAAARLQAEKDYESQWDVPDGFPDDPWEEDWREEEEDFEDEWDSDADYEQPYDDEEYY</sequence>
<reference evidence="7" key="1">
    <citation type="submission" date="2020-06" db="EMBL/GenBank/DDBJ databases">
        <authorList>
            <consortium name="Plant Systems Biology data submission"/>
        </authorList>
    </citation>
    <scope>NUCLEOTIDE SEQUENCE</scope>
    <source>
        <strain evidence="7">D6</strain>
    </source>
</reference>
<dbReference type="InterPro" id="IPR032675">
    <property type="entry name" value="LRR_dom_sf"/>
</dbReference>
<feature type="compositionally biased region" description="Polar residues" evidence="5">
    <location>
        <begin position="163"/>
        <end position="173"/>
    </location>
</feature>
<feature type="region of interest" description="Disordered" evidence="5">
    <location>
        <begin position="635"/>
        <end position="684"/>
    </location>
</feature>